<dbReference type="InterPro" id="IPR001509">
    <property type="entry name" value="Epimerase_deHydtase"/>
</dbReference>
<accession>A0A418VL29</accession>
<evidence type="ECO:0000259" key="1">
    <source>
        <dbReference type="Pfam" id="PF01370"/>
    </source>
</evidence>
<protein>
    <submittedName>
        <fullName evidence="2">SDR family oxidoreductase</fullName>
    </submittedName>
</protein>
<keyword evidence="3" id="KW-1185">Reference proteome</keyword>
<evidence type="ECO:0000313" key="2">
    <source>
        <dbReference type="EMBL" id="RJF76863.1"/>
    </source>
</evidence>
<dbReference type="Pfam" id="PF01370">
    <property type="entry name" value="Epimerase"/>
    <property type="match status" value="1"/>
</dbReference>
<dbReference type="RefSeq" id="WP_119834214.1">
    <property type="nucleotide sequence ID" value="NZ_QYUL01000006.1"/>
</dbReference>
<dbReference type="InterPro" id="IPR036291">
    <property type="entry name" value="NAD(P)-bd_dom_sf"/>
</dbReference>
<dbReference type="EMBL" id="QYUL01000006">
    <property type="protein sequence ID" value="RJF76863.1"/>
    <property type="molecule type" value="Genomic_DNA"/>
</dbReference>
<dbReference type="SUPFAM" id="SSF51735">
    <property type="entry name" value="NAD(P)-binding Rossmann-fold domains"/>
    <property type="match status" value="1"/>
</dbReference>
<dbReference type="Gene3D" id="3.40.50.720">
    <property type="entry name" value="NAD(P)-binding Rossmann-like Domain"/>
    <property type="match status" value="1"/>
</dbReference>
<proteinExistence type="predicted"/>
<reference evidence="2 3" key="1">
    <citation type="submission" date="2018-09" db="EMBL/GenBank/DDBJ databases">
        <authorList>
            <person name="Zhu H."/>
        </authorList>
    </citation>
    <scope>NUCLEOTIDE SEQUENCE [LARGE SCALE GENOMIC DNA]</scope>
    <source>
        <strain evidence="2 3">K2W22B-5</strain>
    </source>
</reference>
<dbReference type="PANTHER" id="PTHR43245">
    <property type="entry name" value="BIFUNCTIONAL POLYMYXIN RESISTANCE PROTEIN ARNA"/>
    <property type="match status" value="1"/>
</dbReference>
<dbReference type="PANTHER" id="PTHR43245:SF23">
    <property type="entry name" value="NAD(P)-BINDING DOMAIN-CONTAINING PROTEIN"/>
    <property type="match status" value="1"/>
</dbReference>
<dbReference type="OrthoDB" id="9795501at2"/>
<dbReference type="AlphaFoldDB" id="A0A418VL29"/>
<dbReference type="InterPro" id="IPR050177">
    <property type="entry name" value="Lipid_A_modif_metabolic_enz"/>
</dbReference>
<dbReference type="Proteomes" id="UP000283458">
    <property type="component" value="Unassembled WGS sequence"/>
</dbReference>
<gene>
    <name evidence="2" type="ORF">D3877_28710</name>
</gene>
<comment type="caution">
    <text evidence="2">The sequence shown here is derived from an EMBL/GenBank/DDBJ whole genome shotgun (WGS) entry which is preliminary data.</text>
</comment>
<name>A0A418VL29_9PROT</name>
<organism evidence="2 3">
    <name type="scientific">Azospirillum cavernae</name>
    <dbReference type="NCBI Taxonomy" id="2320860"/>
    <lineage>
        <taxon>Bacteria</taxon>
        <taxon>Pseudomonadati</taxon>
        <taxon>Pseudomonadota</taxon>
        <taxon>Alphaproteobacteria</taxon>
        <taxon>Rhodospirillales</taxon>
        <taxon>Azospirillaceae</taxon>
        <taxon>Azospirillum</taxon>
    </lineage>
</organism>
<dbReference type="CDD" id="cd08946">
    <property type="entry name" value="SDR_e"/>
    <property type="match status" value="1"/>
</dbReference>
<sequence>MRVLVTGYLGYVGPAVVAAFQNAGHHVIGFDNGYFEDCVDPLEPQPVPDGDIRRDVRDVGPGDVTDVDAIVHLAGLSNDPLGELAPALTPDINHAATLRLAALAKAAGCPRFVFASSCSLYGAAADCASPLEETAPLRPVSAYAQSKAACERDLGALADDRFSPVFLRFATAFGASPRMRFDLVLNNLVAWARTTGEIRVLSDGTPWRPLVHIKDMAQAMLRAATAPRDIVHARPFNIGRDDNNLTVADLARLVQNQVPGTHIAITGENGSDPRSYRVDFRRAHRELPDFRPEWTVEMGCEEVDRWIRARELTADDFQSHRFIRLKHLQFLQEQGRVGADLRLCAAPALAGAPR</sequence>
<feature type="domain" description="NAD-dependent epimerase/dehydratase" evidence="1">
    <location>
        <begin position="3"/>
        <end position="239"/>
    </location>
</feature>
<evidence type="ECO:0000313" key="3">
    <source>
        <dbReference type="Proteomes" id="UP000283458"/>
    </source>
</evidence>